<name>A0A4V3BV84_9BURK</name>
<proteinExistence type="predicted"/>
<gene>
    <name evidence="2" type="ORF">EV677_2324</name>
</gene>
<evidence type="ECO:0000313" key="2">
    <source>
        <dbReference type="EMBL" id="TDN90248.1"/>
    </source>
</evidence>
<organism evidence="2 3">
    <name type="scientific">Herminiimonas fonticola</name>
    <dbReference type="NCBI Taxonomy" id="303380"/>
    <lineage>
        <taxon>Bacteria</taxon>
        <taxon>Pseudomonadati</taxon>
        <taxon>Pseudomonadota</taxon>
        <taxon>Betaproteobacteria</taxon>
        <taxon>Burkholderiales</taxon>
        <taxon>Oxalobacteraceae</taxon>
        <taxon>Herminiimonas</taxon>
    </lineage>
</organism>
<dbReference type="RefSeq" id="WP_112992300.1">
    <property type="nucleotide sequence ID" value="NZ_PTLZ01000002.1"/>
</dbReference>
<dbReference type="OrthoDB" id="9784953at2"/>
<dbReference type="Pfam" id="PF08668">
    <property type="entry name" value="HDOD"/>
    <property type="match status" value="1"/>
</dbReference>
<accession>A0A4V3BV84</accession>
<feature type="domain" description="HDOD" evidence="1">
    <location>
        <begin position="23"/>
        <end position="215"/>
    </location>
</feature>
<dbReference type="Gene3D" id="1.10.3210.10">
    <property type="entry name" value="Hypothetical protein af1432"/>
    <property type="match status" value="1"/>
</dbReference>
<dbReference type="Proteomes" id="UP000294737">
    <property type="component" value="Unassembled WGS sequence"/>
</dbReference>
<protein>
    <submittedName>
        <fullName evidence="2">HD-like signal output (HDOD) protein</fullName>
    </submittedName>
</protein>
<sequence>MYGPNPTNSHQGTPAELARPVNIPPRPALLIALQREIAQEDPSLRKIVQLVERDVAIAGNLLAISNSAMFNLNRHIEHVQDAITLIGLNNCNAVITRLMARRALAHGKMMMPRFWDVSEKRSWGMMYVARQTTKVAPELAYNFGLFCDIGIPLMMASFIDYADTLTVANQLEHSGFIELENSRHRINHALVGAMLAEHWHADPRVVLAIKKHHSYEVMADHLFEPDVRELIAIFCVVDQAIQQHRHAVSIDWLEGGEMATETLGLTTADVDDLCEKLKEKFVMPNAA</sequence>
<dbReference type="PROSITE" id="PS51833">
    <property type="entry name" value="HDOD"/>
    <property type="match status" value="1"/>
</dbReference>
<keyword evidence="3" id="KW-1185">Reference proteome</keyword>
<dbReference type="PANTHER" id="PTHR33525">
    <property type="match status" value="1"/>
</dbReference>
<comment type="caution">
    <text evidence="2">The sequence shown here is derived from an EMBL/GenBank/DDBJ whole genome shotgun (WGS) entry which is preliminary data.</text>
</comment>
<dbReference type="PANTHER" id="PTHR33525:SF6">
    <property type="entry name" value="HDOD DOMAIN-CONTAINING PROTEIN"/>
    <property type="match status" value="1"/>
</dbReference>
<dbReference type="InterPro" id="IPR013976">
    <property type="entry name" value="HDOD"/>
</dbReference>
<evidence type="ECO:0000259" key="1">
    <source>
        <dbReference type="PROSITE" id="PS51833"/>
    </source>
</evidence>
<dbReference type="SUPFAM" id="SSF109604">
    <property type="entry name" value="HD-domain/PDEase-like"/>
    <property type="match status" value="1"/>
</dbReference>
<evidence type="ECO:0000313" key="3">
    <source>
        <dbReference type="Proteomes" id="UP000294737"/>
    </source>
</evidence>
<reference evidence="2 3" key="1">
    <citation type="submission" date="2019-03" db="EMBL/GenBank/DDBJ databases">
        <title>Genomic Encyclopedia of Type Strains, Phase IV (KMG-IV): sequencing the most valuable type-strain genomes for metagenomic binning, comparative biology and taxonomic classification.</title>
        <authorList>
            <person name="Goeker M."/>
        </authorList>
    </citation>
    <scope>NUCLEOTIDE SEQUENCE [LARGE SCALE GENOMIC DNA]</scope>
    <source>
        <strain evidence="2 3">DSM 18555</strain>
    </source>
</reference>
<dbReference type="AlphaFoldDB" id="A0A4V3BV84"/>
<dbReference type="EMBL" id="SNWF01000005">
    <property type="protein sequence ID" value="TDN90248.1"/>
    <property type="molecule type" value="Genomic_DNA"/>
</dbReference>
<dbReference type="InterPro" id="IPR052340">
    <property type="entry name" value="RNase_Y/CdgJ"/>
</dbReference>